<dbReference type="SFLD" id="SFLDG00358">
    <property type="entry name" value="Main_(cytGST)"/>
    <property type="match status" value="1"/>
</dbReference>
<dbReference type="Gene3D" id="1.20.1050.10">
    <property type="match status" value="1"/>
</dbReference>
<dbReference type="Pfam" id="PF02798">
    <property type="entry name" value="GST_N"/>
    <property type="match status" value="1"/>
</dbReference>
<dbReference type="Proteomes" id="UP000290289">
    <property type="component" value="Chromosome 4"/>
</dbReference>
<evidence type="ECO:0000313" key="8">
    <source>
        <dbReference type="Proteomes" id="UP000290289"/>
    </source>
</evidence>
<dbReference type="SUPFAM" id="SSF47616">
    <property type="entry name" value="GST C-terminal domain-like"/>
    <property type="match status" value="1"/>
</dbReference>
<dbReference type="GO" id="GO:0005737">
    <property type="term" value="C:cytoplasm"/>
    <property type="evidence" value="ECO:0007669"/>
    <property type="project" value="TreeGrafter"/>
</dbReference>
<evidence type="ECO:0000259" key="5">
    <source>
        <dbReference type="PROSITE" id="PS50404"/>
    </source>
</evidence>
<reference evidence="7 8" key="1">
    <citation type="submission" date="2018-10" db="EMBL/GenBank/DDBJ databases">
        <title>A high-quality apple genome assembly.</title>
        <authorList>
            <person name="Hu J."/>
        </authorList>
    </citation>
    <scope>NUCLEOTIDE SEQUENCE [LARGE SCALE GENOMIC DNA]</scope>
    <source>
        <strain evidence="8">cv. HFTH1</strain>
        <tissue evidence="7">Young leaf</tissue>
    </source>
</reference>
<evidence type="ECO:0000259" key="6">
    <source>
        <dbReference type="PROSITE" id="PS50405"/>
    </source>
</evidence>
<dbReference type="PROSITE" id="PS50404">
    <property type="entry name" value="GST_NTER"/>
    <property type="match status" value="1"/>
</dbReference>
<dbReference type="CDD" id="cd03058">
    <property type="entry name" value="GST_N_Tau"/>
    <property type="match status" value="1"/>
</dbReference>
<dbReference type="AlphaFoldDB" id="A0A498JXT6"/>
<dbReference type="SUPFAM" id="SSF52833">
    <property type="entry name" value="Thioredoxin-like"/>
    <property type="match status" value="1"/>
</dbReference>
<dbReference type="PROSITE" id="PS50405">
    <property type="entry name" value="GST_CTER"/>
    <property type="match status" value="1"/>
</dbReference>
<comment type="similarity">
    <text evidence="4">Belongs to the GST superfamily.</text>
</comment>
<dbReference type="Gene3D" id="3.40.30.10">
    <property type="entry name" value="Glutaredoxin"/>
    <property type="match status" value="1"/>
</dbReference>
<dbReference type="GO" id="GO:0006749">
    <property type="term" value="P:glutathione metabolic process"/>
    <property type="evidence" value="ECO:0007669"/>
    <property type="project" value="InterPro"/>
</dbReference>
<keyword evidence="2" id="KW-0808">Transferase</keyword>
<feature type="domain" description="GST N-terminal" evidence="5">
    <location>
        <begin position="5"/>
        <end position="87"/>
    </location>
</feature>
<proteinExistence type="inferred from homology"/>
<dbReference type="InterPro" id="IPR004046">
    <property type="entry name" value="GST_C"/>
</dbReference>
<dbReference type="FunFam" id="3.40.30.10:FF:000014">
    <property type="entry name" value="Tau class glutathione S-transferase"/>
    <property type="match status" value="1"/>
</dbReference>
<accession>A0A498JXT6</accession>
<evidence type="ECO:0000256" key="4">
    <source>
        <dbReference type="RuleBase" id="RU003494"/>
    </source>
</evidence>
<dbReference type="PANTHER" id="PTHR11260:SF725">
    <property type="entry name" value="GLUTATHIONE TRANSFERASE"/>
    <property type="match status" value="1"/>
</dbReference>
<sequence>MGDGDEVVLVGFWTSPYVMRVKIALAEKGVHYLYLEEEHLLQNNKSPLLLKVNPVHQKVPVLIHNNKPVCESLIILQYIADVWSDHRPPLLSEDPYRRSKERFWVDFFNNKIADCGRRMWACKGADQEAAKNEFVEVLKLLEGQLGEKPYFEGDRFGLLDVALVLFACRFYTYEMFCNFSVEKECPKIVQWVKRCSLRESVSKTLPDKYKVYDFVLEVKKMLGIN</sequence>
<feature type="domain" description="GST C-terminal" evidence="6">
    <location>
        <begin position="94"/>
        <end position="214"/>
    </location>
</feature>
<comment type="catalytic activity">
    <reaction evidence="3">
        <text>RX + glutathione = an S-substituted glutathione + a halide anion + H(+)</text>
        <dbReference type="Rhea" id="RHEA:16437"/>
        <dbReference type="ChEBI" id="CHEBI:15378"/>
        <dbReference type="ChEBI" id="CHEBI:16042"/>
        <dbReference type="ChEBI" id="CHEBI:17792"/>
        <dbReference type="ChEBI" id="CHEBI:57925"/>
        <dbReference type="ChEBI" id="CHEBI:90779"/>
        <dbReference type="EC" id="2.5.1.18"/>
    </reaction>
</comment>
<evidence type="ECO:0000256" key="1">
    <source>
        <dbReference type="ARBA" id="ARBA00012452"/>
    </source>
</evidence>
<dbReference type="SFLD" id="SFLDG01152">
    <property type="entry name" value="Main.3:_Omega-_and_Tau-like"/>
    <property type="match status" value="1"/>
</dbReference>
<dbReference type="SFLD" id="SFLDS00019">
    <property type="entry name" value="Glutathione_Transferase_(cytos"/>
    <property type="match status" value="1"/>
</dbReference>
<dbReference type="InterPro" id="IPR045074">
    <property type="entry name" value="GST_C_Tau"/>
</dbReference>
<dbReference type="Pfam" id="PF00043">
    <property type="entry name" value="GST_C"/>
    <property type="match status" value="1"/>
</dbReference>
<comment type="caution">
    <text evidence="7">The sequence shown here is derived from an EMBL/GenBank/DDBJ whole genome shotgun (WGS) entry which is preliminary data.</text>
</comment>
<dbReference type="InterPro" id="IPR040079">
    <property type="entry name" value="Glutathione_S-Trfase"/>
</dbReference>
<keyword evidence="8" id="KW-1185">Reference proteome</keyword>
<evidence type="ECO:0000313" key="7">
    <source>
        <dbReference type="EMBL" id="RXI00709.1"/>
    </source>
</evidence>
<dbReference type="InterPro" id="IPR010987">
    <property type="entry name" value="Glutathione-S-Trfase_C-like"/>
</dbReference>
<dbReference type="CDD" id="cd03185">
    <property type="entry name" value="GST_C_Tau"/>
    <property type="match status" value="1"/>
</dbReference>
<dbReference type="EMBL" id="RDQH01000330">
    <property type="protein sequence ID" value="RXI00709.1"/>
    <property type="molecule type" value="Genomic_DNA"/>
</dbReference>
<dbReference type="EC" id="2.5.1.18" evidence="1"/>
<evidence type="ECO:0000256" key="2">
    <source>
        <dbReference type="ARBA" id="ARBA00022679"/>
    </source>
</evidence>
<organism evidence="7 8">
    <name type="scientific">Malus domestica</name>
    <name type="common">Apple</name>
    <name type="synonym">Pyrus malus</name>
    <dbReference type="NCBI Taxonomy" id="3750"/>
    <lineage>
        <taxon>Eukaryota</taxon>
        <taxon>Viridiplantae</taxon>
        <taxon>Streptophyta</taxon>
        <taxon>Embryophyta</taxon>
        <taxon>Tracheophyta</taxon>
        <taxon>Spermatophyta</taxon>
        <taxon>Magnoliopsida</taxon>
        <taxon>eudicotyledons</taxon>
        <taxon>Gunneridae</taxon>
        <taxon>Pentapetalae</taxon>
        <taxon>rosids</taxon>
        <taxon>fabids</taxon>
        <taxon>Rosales</taxon>
        <taxon>Rosaceae</taxon>
        <taxon>Amygdaloideae</taxon>
        <taxon>Maleae</taxon>
        <taxon>Malus</taxon>
    </lineage>
</organism>
<dbReference type="GO" id="GO:0004364">
    <property type="term" value="F:glutathione transferase activity"/>
    <property type="evidence" value="ECO:0007669"/>
    <property type="project" value="UniProtKB-EC"/>
</dbReference>
<gene>
    <name evidence="7" type="ORF">DVH24_000943</name>
</gene>
<dbReference type="STRING" id="3750.A0A498JXT6"/>
<protein>
    <recommendedName>
        <fullName evidence="1">glutathione transferase</fullName>
        <ecNumber evidence="1">2.5.1.18</ecNumber>
    </recommendedName>
</protein>
<dbReference type="InterPro" id="IPR036282">
    <property type="entry name" value="Glutathione-S-Trfase_C_sf"/>
</dbReference>
<dbReference type="InterPro" id="IPR045073">
    <property type="entry name" value="Omega/Tau-like"/>
</dbReference>
<dbReference type="InterPro" id="IPR036249">
    <property type="entry name" value="Thioredoxin-like_sf"/>
</dbReference>
<name>A0A498JXT6_MALDO</name>
<dbReference type="PANTHER" id="PTHR11260">
    <property type="entry name" value="GLUTATHIONE S-TRANSFERASE, GST, SUPERFAMILY, GST DOMAIN CONTAINING"/>
    <property type="match status" value="1"/>
</dbReference>
<dbReference type="InterPro" id="IPR004045">
    <property type="entry name" value="Glutathione_S-Trfase_N"/>
</dbReference>
<dbReference type="FunFam" id="1.20.1050.10:FF:000018">
    <property type="entry name" value="Glutathione S-transferase U20"/>
    <property type="match status" value="1"/>
</dbReference>
<evidence type="ECO:0000256" key="3">
    <source>
        <dbReference type="ARBA" id="ARBA00047960"/>
    </source>
</evidence>